<accession>A0A1Z4LKV8</accession>
<dbReference type="PANTHER" id="PTHR43685:SF2">
    <property type="entry name" value="GLYCOSYLTRANSFERASE 2-LIKE DOMAIN-CONTAINING PROTEIN"/>
    <property type="match status" value="1"/>
</dbReference>
<feature type="domain" description="Glycosyltransferase 2-like" evidence="1">
    <location>
        <begin position="24"/>
        <end position="193"/>
    </location>
</feature>
<dbReference type="Pfam" id="PF00535">
    <property type="entry name" value="Glycos_transf_2"/>
    <property type="match status" value="1"/>
</dbReference>
<gene>
    <name evidence="2" type="ORF">NIES267_13110</name>
</gene>
<dbReference type="SUPFAM" id="SSF53448">
    <property type="entry name" value="Nucleotide-diphospho-sugar transferases"/>
    <property type="match status" value="1"/>
</dbReference>
<dbReference type="Proteomes" id="UP000218418">
    <property type="component" value="Chromosome"/>
</dbReference>
<evidence type="ECO:0000313" key="2">
    <source>
        <dbReference type="EMBL" id="BAY81834.1"/>
    </source>
</evidence>
<protein>
    <submittedName>
        <fullName evidence="2">Family 2 glycosyl transferase</fullName>
    </submittedName>
</protein>
<proteinExistence type="predicted"/>
<dbReference type="PANTHER" id="PTHR43685">
    <property type="entry name" value="GLYCOSYLTRANSFERASE"/>
    <property type="match status" value="1"/>
</dbReference>
<dbReference type="OrthoDB" id="5291101at2"/>
<organism evidence="2 3">
    <name type="scientific">Calothrix parasitica NIES-267</name>
    <dbReference type="NCBI Taxonomy" id="1973488"/>
    <lineage>
        <taxon>Bacteria</taxon>
        <taxon>Bacillati</taxon>
        <taxon>Cyanobacteriota</taxon>
        <taxon>Cyanophyceae</taxon>
        <taxon>Nostocales</taxon>
        <taxon>Calotrichaceae</taxon>
        <taxon>Calothrix</taxon>
    </lineage>
</organism>
<dbReference type="EMBL" id="AP018227">
    <property type="protein sequence ID" value="BAY81834.1"/>
    <property type="molecule type" value="Genomic_DNA"/>
</dbReference>
<sequence length="345" mass="39261">MNDLSPYRPIILPLSEEIERPLWSVMIPTYNCTEYLRYTLKSVLVQDPGADKMQIVVVDNNSTEGDPEAVVKELAGERVEFHRQPHNVGLMNNFQTCFELSRGKLIHLLCSDDCVREGFYEKMALPFEENPEVGAAFCRSILIDKNNKWQGLSDFEMPSSGILPQDWLHRIAQICCISVPSLAVVRREVYENLGGFDRRCGISADWEMWVRIFAHYPMWFEAEPLAMWRVHLESANNVNAKSDVFIQENYNTVETILQSYFPNGVNSKLAQTAKQNCAFLALESADALIKKGDISGGMLQLKTALKYSKSPKVVRSASRIFLWNRTISIGKKMVESGGYRESIEM</sequence>
<dbReference type="AlphaFoldDB" id="A0A1Z4LKV8"/>
<keyword evidence="2" id="KW-0808">Transferase</keyword>
<dbReference type="Gene3D" id="3.90.550.10">
    <property type="entry name" value="Spore Coat Polysaccharide Biosynthesis Protein SpsA, Chain A"/>
    <property type="match status" value="1"/>
</dbReference>
<reference evidence="2 3" key="1">
    <citation type="submission" date="2017-06" db="EMBL/GenBank/DDBJ databases">
        <title>Genome sequencing of cyanobaciteial culture collection at National Institute for Environmental Studies (NIES).</title>
        <authorList>
            <person name="Hirose Y."/>
            <person name="Shimura Y."/>
            <person name="Fujisawa T."/>
            <person name="Nakamura Y."/>
            <person name="Kawachi M."/>
        </authorList>
    </citation>
    <scope>NUCLEOTIDE SEQUENCE [LARGE SCALE GENOMIC DNA]</scope>
    <source>
        <strain evidence="2 3">NIES-267</strain>
    </source>
</reference>
<dbReference type="InterPro" id="IPR029044">
    <property type="entry name" value="Nucleotide-diphossugar_trans"/>
</dbReference>
<evidence type="ECO:0000313" key="3">
    <source>
        <dbReference type="Proteomes" id="UP000218418"/>
    </source>
</evidence>
<dbReference type="GO" id="GO:0016740">
    <property type="term" value="F:transferase activity"/>
    <property type="evidence" value="ECO:0007669"/>
    <property type="project" value="UniProtKB-KW"/>
</dbReference>
<evidence type="ECO:0000259" key="1">
    <source>
        <dbReference type="Pfam" id="PF00535"/>
    </source>
</evidence>
<dbReference type="InterPro" id="IPR050834">
    <property type="entry name" value="Glycosyltransf_2"/>
</dbReference>
<dbReference type="InterPro" id="IPR001173">
    <property type="entry name" value="Glyco_trans_2-like"/>
</dbReference>
<name>A0A1Z4LKV8_9CYAN</name>
<keyword evidence="3" id="KW-1185">Reference proteome</keyword>